<reference evidence="1 2" key="1">
    <citation type="journal article" date="2023" name="IMA Fungus">
        <title>Comparative genomic study of the Penicillium genus elucidates a diverse pangenome and 15 lateral gene transfer events.</title>
        <authorList>
            <person name="Petersen C."/>
            <person name="Sorensen T."/>
            <person name="Nielsen M.R."/>
            <person name="Sondergaard T.E."/>
            <person name="Sorensen J.L."/>
            <person name="Fitzpatrick D.A."/>
            <person name="Frisvad J.C."/>
            <person name="Nielsen K.L."/>
        </authorList>
    </citation>
    <scope>NUCLEOTIDE SEQUENCE [LARGE SCALE GENOMIC DNA]</scope>
    <source>
        <strain evidence="1 2">IBT 3361</strain>
    </source>
</reference>
<proteinExistence type="predicted"/>
<comment type="caution">
    <text evidence="1">The sequence shown here is derived from an EMBL/GenBank/DDBJ whole genome shotgun (WGS) entry which is preliminary data.</text>
</comment>
<name>A0ABQ8WK87_PENCH</name>
<protein>
    <submittedName>
        <fullName evidence="1">Uncharacterized protein</fullName>
    </submittedName>
</protein>
<dbReference type="Proteomes" id="UP001220256">
    <property type="component" value="Unassembled WGS sequence"/>
</dbReference>
<sequence length="101" mass="11458">MVQVTIICFSGDLQSILSRDEESDPASVPAFLALGVMPRFSLARDVPQRREERARWKQLLATPDLYCQCRIHKYGTVGFERLPIQSLRGGWFPSPNHAVDN</sequence>
<gene>
    <name evidence="1" type="ORF">N7505_006187</name>
</gene>
<evidence type="ECO:0000313" key="1">
    <source>
        <dbReference type="EMBL" id="KAJ5270429.1"/>
    </source>
</evidence>
<dbReference type="EMBL" id="JAPVEB010000003">
    <property type="protein sequence ID" value="KAJ5270429.1"/>
    <property type="molecule type" value="Genomic_DNA"/>
</dbReference>
<evidence type="ECO:0000313" key="2">
    <source>
        <dbReference type="Proteomes" id="UP001220256"/>
    </source>
</evidence>
<accession>A0ABQ8WK87</accession>
<organism evidence="1 2">
    <name type="scientific">Penicillium chrysogenum</name>
    <name type="common">Penicillium notatum</name>
    <dbReference type="NCBI Taxonomy" id="5076"/>
    <lineage>
        <taxon>Eukaryota</taxon>
        <taxon>Fungi</taxon>
        <taxon>Dikarya</taxon>
        <taxon>Ascomycota</taxon>
        <taxon>Pezizomycotina</taxon>
        <taxon>Eurotiomycetes</taxon>
        <taxon>Eurotiomycetidae</taxon>
        <taxon>Eurotiales</taxon>
        <taxon>Aspergillaceae</taxon>
        <taxon>Penicillium</taxon>
        <taxon>Penicillium chrysogenum species complex</taxon>
    </lineage>
</organism>
<keyword evidence="2" id="KW-1185">Reference proteome</keyword>